<evidence type="ECO:0000313" key="10">
    <source>
        <dbReference type="EMBL" id="HIX06742.1"/>
    </source>
</evidence>
<keyword evidence="2 8" id="KW-0479">Metal-binding</keyword>
<dbReference type="CDD" id="cd00854">
    <property type="entry name" value="NagA"/>
    <property type="match status" value="1"/>
</dbReference>
<proteinExistence type="inferred from homology"/>
<dbReference type="Gene3D" id="3.20.20.140">
    <property type="entry name" value="Metal-dependent hydrolases"/>
    <property type="match status" value="1"/>
</dbReference>
<evidence type="ECO:0000256" key="1">
    <source>
        <dbReference type="ARBA" id="ARBA00010716"/>
    </source>
</evidence>
<evidence type="ECO:0000259" key="9">
    <source>
        <dbReference type="Pfam" id="PF01979"/>
    </source>
</evidence>
<comment type="caution">
    <text evidence="10">The sequence shown here is derived from an EMBL/GenBank/DDBJ whole genome shotgun (WGS) entry which is preliminary data.</text>
</comment>
<feature type="binding site" evidence="7">
    <location>
        <begin position="219"/>
        <end position="220"/>
    </location>
    <ligand>
        <name>substrate</name>
    </ligand>
</feature>
<evidence type="ECO:0000256" key="7">
    <source>
        <dbReference type="PIRSR" id="PIRSR038994-2"/>
    </source>
</evidence>
<reference evidence="10" key="1">
    <citation type="journal article" date="2021" name="PeerJ">
        <title>Extensive microbial diversity within the chicken gut microbiome revealed by metagenomics and culture.</title>
        <authorList>
            <person name="Gilroy R."/>
            <person name="Ravi A."/>
            <person name="Getino M."/>
            <person name="Pursley I."/>
            <person name="Horton D.L."/>
            <person name="Alikhan N.F."/>
            <person name="Baker D."/>
            <person name="Gharbi K."/>
            <person name="Hall N."/>
            <person name="Watson M."/>
            <person name="Adriaenssens E.M."/>
            <person name="Foster-Nyarko E."/>
            <person name="Jarju S."/>
            <person name="Secka A."/>
            <person name="Antonio M."/>
            <person name="Oren A."/>
            <person name="Chaudhuri R.R."/>
            <person name="La Ragione R."/>
            <person name="Hildebrand F."/>
            <person name="Pallen M.J."/>
        </authorList>
    </citation>
    <scope>NUCLEOTIDE SEQUENCE</scope>
    <source>
        <strain evidence="10">2239</strain>
    </source>
</reference>
<evidence type="ECO:0000256" key="5">
    <source>
        <dbReference type="PIRNR" id="PIRNR038994"/>
    </source>
</evidence>
<dbReference type="PIRSF" id="PIRSF038994">
    <property type="entry name" value="NagA"/>
    <property type="match status" value="1"/>
</dbReference>
<evidence type="ECO:0000256" key="2">
    <source>
        <dbReference type="ARBA" id="ARBA00022723"/>
    </source>
</evidence>
<feature type="binding site" evidence="7">
    <location>
        <position position="250"/>
    </location>
    <ligand>
        <name>substrate</name>
    </ligand>
</feature>
<dbReference type="EMBL" id="DXFW01000039">
    <property type="protein sequence ID" value="HIX06742.1"/>
    <property type="molecule type" value="Genomic_DNA"/>
</dbReference>
<dbReference type="PANTHER" id="PTHR11113">
    <property type="entry name" value="N-ACETYLGLUCOSAMINE-6-PHOSPHATE DEACETYLASE"/>
    <property type="match status" value="1"/>
</dbReference>
<gene>
    <name evidence="10" type="primary">nagA</name>
    <name evidence="10" type="ORF">H9865_11705</name>
</gene>
<dbReference type="GO" id="GO:0006046">
    <property type="term" value="P:N-acetylglucosamine catabolic process"/>
    <property type="evidence" value="ECO:0007669"/>
    <property type="project" value="TreeGrafter"/>
</dbReference>
<reference evidence="10" key="2">
    <citation type="submission" date="2021-04" db="EMBL/GenBank/DDBJ databases">
        <authorList>
            <person name="Gilroy R."/>
        </authorList>
    </citation>
    <scope>NUCLEOTIDE SEQUENCE</scope>
    <source>
        <strain evidence="10">2239</strain>
    </source>
</reference>
<comment type="similarity">
    <text evidence="1 5">Belongs to the metallo-dependent hydrolases superfamily. NagA family.</text>
</comment>
<dbReference type="SUPFAM" id="SSF51338">
    <property type="entry name" value="Composite domain of metallo-dependent hydrolases"/>
    <property type="match status" value="1"/>
</dbReference>
<comment type="cofactor">
    <cofactor evidence="8">
        <name>a divalent metal cation</name>
        <dbReference type="ChEBI" id="CHEBI:60240"/>
    </cofactor>
    <text evidence="8">Binds 1 divalent metal cation per subunit.</text>
</comment>
<feature type="binding site" evidence="7">
    <location>
        <begin position="306"/>
        <end position="308"/>
    </location>
    <ligand>
        <name>substrate</name>
    </ligand>
</feature>
<protein>
    <submittedName>
        <fullName evidence="10">N-acetylglucosamine-6-phosphate deacetylase</fullName>
        <ecNumber evidence="10">3.5.1.25</ecNumber>
    </submittedName>
</protein>
<dbReference type="SUPFAM" id="SSF51556">
    <property type="entry name" value="Metallo-dependent hydrolases"/>
    <property type="match status" value="1"/>
</dbReference>
<keyword evidence="3 5" id="KW-0378">Hydrolase</keyword>
<dbReference type="EC" id="3.5.1.25" evidence="10"/>
<dbReference type="InterPro" id="IPR006680">
    <property type="entry name" value="Amidohydro-rel"/>
</dbReference>
<keyword evidence="4 5" id="KW-0119">Carbohydrate metabolism</keyword>
<feature type="binding site" evidence="7">
    <location>
        <position position="227"/>
    </location>
    <ligand>
        <name>substrate</name>
    </ligand>
</feature>
<dbReference type="Pfam" id="PF01979">
    <property type="entry name" value="Amidohydro_1"/>
    <property type="match status" value="1"/>
</dbReference>
<organism evidence="10 11">
    <name type="scientific">Candidatus Allofournierella pullicola</name>
    <dbReference type="NCBI Taxonomy" id="2838596"/>
    <lineage>
        <taxon>Bacteria</taxon>
        <taxon>Bacillati</taxon>
        <taxon>Bacillota</taxon>
        <taxon>Clostridia</taxon>
        <taxon>Eubacteriales</taxon>
        <taxon>Oscillospiraceae</taxon>
        <taxon>Allofournierella</taxon>
    </lineage>
</organism>
<sequence>MIIKNGQVFNSNGRFIPADVELDGDRIVKVAPAGTLHGEEELDATGKYVTPGFVDIHIHGAAGSDFCDGMDGSDKYVRAMQKYLGSQGVTSFLGTTMAFSEEILDRIFDTARPIFGQDGYGAVLRGVNMEGPFFNKAKKGAQAEEYIIDPDWEMFQRLWERSGHNIRLVDVAPELPGALEFAQKASKLCTVSVAHTCATYEEATAGYANGFTHTTHLFNAMPAFTHRAPGVVGAASDYAEHIEMICDGIHLNPSVVRAVFNMFGSDRVCIISDAMQACGMPNGEYSLGGQKVFMTDGLATLADGTIAGSATCQAEGFRRAVKFGVPLESALKAATINPAKAAGLYDEVGSIAVGKRADVLVLGADLHPEHIFIGGKEL</sequence>
<dbReference type="InterPro" id="IPR032466">
    <property type="entry name" value="Metal_Hydrolase"/>
</dbReference>
<evidence type="ECO:0000313" key="11">
    <source>
        <dbReference type="Proteomes" id="UP000824193"/>
    </source>
</evidence>
<dbReference type="GO" id="GO:0046872">
    <property type="term" value="F:metal ion binding"/>
    <property type="evidence" value="ECO:0007669"/>
    <property type="project" value="UniProtKB-KW"/>
</dbReference>
<feature type="binding site" evidence="8">
    <location>
        <position position="216"/>
    </location>
    <ligand>
        <name>Zn(2+)</name>
        <dbReference type="ChEBI" id="CHEBI:29105"/>
    </ligand>
</feature>
<dbReference type="InterPro" id="IPR003764">
    <property type="entry name" value="GlcNAc_6-P_deAcase"/>
</dbReference>
<dbReference type="Proteomes" id="UP000824193">
    <property type="component" value="Unassembled WGS sequence"/>
</dbReference>
<evidence type="ECO:0000256" key="3">
    <source>
        <dbReference type="ARBA" id="ARBA00022801"/>
    </source>
</evidence>
<dbReference type="AlphaFoldDB" id="A0A9D1V5U1"/>
<evidence type="ECO:0000256" key="4">
    <source>
        <dbReference type="ARBA" id="ARBA00023277"/>
    </source>
</evidence>
<feature type="binding site" evidence="8">
    <location>
        <position position="195"/>
    </location>
    <ligand>
        <name>Zn(2+)</name>
        <dbReference type="ChEBI" id="CHEBI:29105"/>
    </ligand>
</feature>
<feature type="binding site" evidence="8">
    <location>
        <position position="130"/>
    </location>
    <ligand>
        <name>Zn(2+)</name>
        <dbReference type="ChEBI" id="CHEBI:29105"/>
    </ligand>
</feature>
<feature type="domain" description="Amidohydrolase-related" evidence="9">
    <location>
        <begin position="48"/>
        <end position="376"/>
    </location>
</feature>
<evidence type="ECO:0000256" key="8">
    <source>
        <dbReference type="PIRSR" id="PIRSR038994-3"/>
    </source>
</evidence>
<feature type="active site" description="Proton donor/acceptor" evidence="6">
    <location>
        <position position="273"/>
    </location>
</feature>
<feature type="binding site" evidence="7">
    <location>
        <position position="141"/>
    </location>
    <ligand>
        <name>substrate</name>
    </ligand>
</feature>
<dbReference type="Gene3D" id="2.30.40.10">
    <property type="entry name" value="Urease, subunit C, domain 1"/>
    <property type="match status" value="1"/>
</dbReference>
<dbReference type="PANTHER" id="PTHR11113:SF14">
    <property type="entry name" value="N-ACETYLGLUCOSAMINE-6-PHOSPHATE DEACETYLASE"/>
    <property type="match status" value="1"/>
</dbReference>
<dbReference type="InterPro" id="IPR011059">
    <property type="entry name" value="Metal-dep_hydrolase_composite"/>
</dbReference>
<evidence type="ECO:0000256" key="6">
    <source>
        <dbReference type="PIRSR" id="PIRSR038994-1"/>
    </source>
</evidence>
<dbReference type="NCBIfam" id="TIGR00221">
    <property type="entry name" value="nagA"/>
    <property type="match status" value="1"/>
</dbReference>
<accession>A0A9D1V5U1</accession>
<name>A0A9D1V5U1_9FIRM</name>
<dbReference type="GO" id="GO:0008448">
    <property type="term" value="F:N-acetylglucosamine-6-phosphate deacetylase activity"/>
    <property type="evidence" value="ECO:0007669"/>
    <property type="project" value="UniProtKB-EC"/>
</dbReference>